<dbReference type="PANTHER" id="PTHR48111:SF22">
    <property type="entry name" value="REGULATOR OF RPOS"/>
    <property type="match status" value="1"/>
</dbReference>
<dbReference type="InterPro" id="IPR036388">
    <property type="entry name" value="WH-like_DNA-bd_sf"/>
</dbReference>
<feature type="domain" description="OmpR/PhoB-type" evidence="9">
    <location>
        <begin position="141"/>
        <end position="239"/>
    </location>
</feature>
<evidence type="ECO:0000259" key="8">
    <source>
        <dbReference type="PROSITE" id="PS50110"/>
    </source>
</evidence>
<organism evidence="10 11">
    <name type="scientific">Enterococcus canis</name>
    <dbReference type="NCBI Taxonomy" id="214095"/>
    <lineage>
        <taxon>Bacteria</taxon>
        <taxon>Bacillati</taxon>
        <taxon>Bacillota</taxon>
        <taxon>Bacilli</taxon>
        <taxon>Lactobacillales</taxon>
        <taxon>Enterococcaceae</taxon>
        <taxon>Enterococcus</taxon>
    </lineage>
</organism>
<dbReference type="STRING" id="214095.RU97_GL002576"/>
<dbReference type="PROSITE" id="PS50110">
    <property type="entry name" value="RESPONSE_REGULATORY"/>
    <property type="match status" value="1"/>
</dbReference>
<feature type="domain" description="Response regulatory" evidence="8">
    <location>
        <begin position="19"/>
        <end position="132"/>
    </location>
</feature>
<dbReference type="Pfam" id="PF00072">
    <property type="entry name" value="Response_reg"/>
    <property type="match status" value="1"/>
</dbReference>
<dbReference type="InterPro" id="IPR011006">
    <property type="entry name" value="CheY-like_superfamily"/>
</dbReference>
<keyword evidence="2" id="KW-0902">Two-component regulatory system</keyword>
<protein>
    <submittedName>
        <fullName evidence="10">Uncharacterized protein</fullName>
    </submittedName>
</protein>
<keyword evidence="3" id="KW-0805">Transcription regulation</keyword>
<dbReference type="Gene3D" id="3.40.50.2300">
    <property type="match status" value="1"/>
</dbReference>
<dbReference type="SMART" id="SM00448">
    <property type="entry name" value="REC"/>
    <property type="match status" value="1"/>
</dbReference>
<evidence type="ECO:0000313" key="10">
    <source>
        <dbReference type="EMBL" id="OJG17568.1"/>
    </source>
</evidence>
<sequence>MAISAIVLYNEEEVSDMTKILLIEDDHVLSDSIKDVLKSLGEVSQQFDGEEGLFEASSGLYDLIVLDLMLPTLRGEEVLKQLRQQEIYTPVLILTAKDSFDDKLNGFRNGADDYVTKPFHREELLVRSQALLRRSLGYTVENQLTIGALVAQPEQHIITFQQQEIPLQGKEFDLLLYLMQNAQHILTKDQLFDRIWGFQSDTTLTVVEVYMSNLRKRLKPFGIDKWITTIRNVGYLFKSEVTND</sequence>
<proteinExistence type="predicted"/>
<dbReference type="GO" id="GO:0000156">
    <property type="term" value="F:phosphorelay response regulator activity"/>
    <property type="evidence" value="ECO:0007669"/>
    <property type="project" value="TreeGrafter"/>
</dbReference>
<dbReference type="Gene3D" id="1.10.10.10">
    <property type="entry name" value="Winged helix-like DNA-binding domain superfamily/Winged helix DNA-binding domain"/>
    <property type="match status" value="1"/>
</dbReference>
<dbReference type="GO" id="GO:0000976">
    <property type="term" value="F:transcription cis-regulatory region binding"/>
    <property type="evidence" value="ECO:0007669"/>
    <property type="project" value="TreeGrafter"/>
</dbReference>
<dbReference type="InterPro" id="IPR001789">
    <property type="entry name" value="Sig_transdc_resp-reg_receiver"/>
</dbReference>
<feature type="modified residue" description="4-aspartylphosphate" evidence="6">
    <location>
        <position position="67"/>
    </location>
</feature>
<evidence type="ECO:0000256" key="6">
    <source>
        <dbReference type="PROSITE-ProRule" id="PRU00169"/>
    </source>
</evidence>
<feature type="DNA-binding region" description="OmpR/PhoB-type" evidence="7">
    <location>
        <begin position="141"/>
        <end position="239"/>
    </location>
</feature>
<dbReference type="GO" id="GO:0006355">
    <property type="term" value="P:regulation of DNA-templated transcription"/>
    <property type="evidence" value="ECO:0007669"/>
    <property type="project" value="InterPro"/>
</dbReference>
<dbReference type="InterPro" id="IPR039420">
    <property type="entry name" value="WalR-like"/>
</dbReference>
<dbReference type="Gene3D" id="6.10.250.690">
    <property type="match status" value="1"/>
</dbReference>
<dbReference type="EMBL" id="JXKH01000008">
    <property type="protein sequence ID" value="OJG17568.1"/>
    <property type="molecule type" value="Genomic_DNA"/>
</dbReference>
<reference evidence="10 11" key="1">
    <citation type="submission" date="2014-12" db="EMBL/GenBank/DDBJ databases">
        <title>Draft genome sequences of 29 type strains of Enterococci.</title>
        <authorList>
            <person name="Zhong Z."/>
            <person name="Sun Z."/>
            <person name="Liu W."/>
            <person name="Zhang W."/>
            <person name="Zhang H."/>
        </authorList>
    </citation>
    <scope>NUCLEOTIDE SEQUENCE [LARGE SCALE GENOMIC DNA]</scope>
    <source>
        <strain evidence="10 11">DSM 17029</strain>
    </source>
</reference>
<dbReference type="SUPFAM" id="SSF52172">
    <property type="entry name" value="CheY-like"/>
    <property type="match status" value="1"/>
</dbReference>
<dbReference type="Proteomes" id="UP000181884">
    <property type="component" value="Unassembled WGS sequence"/>
</dbReference>
<dbReference type="AlphaFoldDB" id="A0A1L8RCU3"/>
<dbReference type="SUPFAM" id="SSF46894">
    <property type="entry name" value="C-terminal effector domain of the bipartite response regulators"/>
    <property type="match status" value="1"/>
</dbReference>
<dbReference type="CDD" id="cd00383">
    <property type="entry name" value="trans_reg_C"/>
    <property type="match status" value="1"/>
</dbReference>
<dbReference type="SMART" id="SM00862">
    <property type="entry name" value="Trans_reg_C"/>
    <property type="match status" value="1"/>
</dbReference>
<name>A0A1L8RCU3_9ENTE</name>
<dbReference type="PROSITE" id="PS51755">
    <property type="entry name" value="OMPR_PHOB"/>
    <property type="match status" value="1"/>
</dbReference>
<keyword evidence="4 7" id="KW-0238">DNA-binding</keyword>
<evidence type="ECO:0000256" key="2">
    <source>
        <dbReference type="ARBA" id="ARBA00023012"/>
    </source>
</evidence>
<evidence type="ECO:0000256" key="3">
    <source>
        <dbReference type="ARBA" id="ARBA00023015"/>
    </source>
</evidence>
<dbReference type="GO" id="GO:0032993">
    <property type="term" value="C:protein-DNA complex"/>
    <property type="evidence" value="ECO:0007669"/>
    <property type="project" value="TreeGrafter"/>
</dbReference>
<dbReference type="GO" id="GO:0005829">
    <property type="term" value="C:cytosol"/>
    <property type="evidence" value="ECO:0007669"/>
    <property type="project" value="TreeGrafter"/>
</dbReference>
<keyword evidence="5" id="KW-0804">Transcription</keyword>
<evidence type="ECO:0000256" key="7">
    <source>
        <dbReference type="PROSITE-ProRule" id="PRU01091"/>
    </source>
</evidence>
<evidence type="ECO:0000313" key="11">
    <source>
        <dbReference type="Proteomes" id="UP000181884"/>
    </source>
</evidence>
<evidence type="ECO:0000256" key="5">
    <source>
        <dbReference type="ARBA" id="ARBA00023163"/>
    </source>
</evidence>
<dbReference type="InterPro" id="IPR016032">
    <property type="entry name" value="Sig_transdc_resp-reg_C-effctor"/>
</dbReference>
<gene>
    <name evidence="10" type="ORF">RU97_GL002576</name>
</gene>
<evidence type="ECO:0000256" key="1">
    <source>
        <dbReference type="ARBA" id="ARBA00022553"/>
    </source>
</evidence>
<comment type="caution">
    <text evidence="10">The sequence shown here is derived from an EMBL/GenBank/DDBJ whole genome shotgun (WGS) entry which is preliminary data.</text>
</comment>
<dbReference type="Pfam" id="PF00486">
    <property type="entry name" value="Trans_reg_C"/>
    <property type="match status" value="1"/>
</dbReference>
<accession>A0A1L8RCU3</accession>
<evidence type="ECO:0000259" key="9">
    <source>
        <dbReference type="PROSITE" id="PS51755"/>
    </source>
</evidence>
<dbReference type="PANTHER" id="PTHR48111">
    <property type="entry name" value="REGULATOR OF RPOS"/>
    <property type="match status" value="1"/>
</dbReference>
<keyword evidence="1 6" id="KW-0597">Phosphoprotein</keyword>
<keyword evidence="11" id="KW-1185">Reference proteome</keyword>
<dbReference type="InterPro" id="IPR001867">
    <property type="entry name" value="OmpR/PhoB-type_DNA-bd"/>
</dbReference>
<evidence type="ECO:0000256" key="4">
    <source>
        <dbReference type="ARBA" id="ARBA00023125"/>
    </source>
</evidence>